<dbReference type="Proteomes" id="UP000481043">
    <property type="component" value="Unassembled WGS sequence"/>
</dbReference>
<name>A0A6M0QAY6_9BACI</name>
<dbReference type="InterPro" id="IPR036249">
    <property type="entry name" value="Thioredoxin-like_sf"/>
</dbReference>
<organism evidence="3 4">
    <name type="scientific">Bacillus mesophilus</name>
    <dbReference type="NCBI Taxonomy" id="1808955"/>
    <lineage>
        <taxon>Bacteria</taxon>
        <taxon>Bacillati</taxon>
        <taxon>Bacillota</taxon>
        <taxon>Bacilli</taxon>
        <taxon>Bacillales</taxon>
        <taxon>Bacillaceae</taxon>
        <taxon>Bacillus</taxon>
    </lineage>
</organism>
<keyword evidence="4" id="KW-1185">Reference proteome</keyword>
<evidence type="ECO:0000313" key="3">
    <source>
        <dbReference type="EMBL" id="NEY73561.1"/>
    </source>
</evidence>
<dbReference type="EMBL" id="JAAIWM010000008">
    <property type="protein sequence ID" value="NEY73561.1"/>
    <property type="molecule type" value="Genomic_DNA"/>
</dbReference>
<dbReference type="GO" id="GO:0016209">
    <property type="term" value="F:antioxidant activity"/>
    <property type="evidence" value="ECO:0007669"/>
    <property type="project" value="InterPro"/>
</dbReference>
<dbReference type="InterPro" id="IPR000866">
    <property type="entry name" value="AhpC/TSA"/>
</dbReference>
<evidence type="ECO:0000256" key="1">
    <source>
        <dbReference type="ARBA" id="ARBA00023157"/>
    </source>
</evidence>
<evidence type="ECO:0000259" key="2">
    <source>
        <dbReference type="PROSITE" id="PS51352"/>
    </source>
</evidence>
<dbReference type="GO" id="GO:0016491">
    <property type="term" value="F:oxidoreductase activity"/>
    <property type="evidence" value="ECO:0007669"/>
    <property type="project" value="InterPro"/>
</dbReference>
<dbReference type="InterPro" id="IPR050553">
    <property type="entry name" value="Thioredoxin_ResA/DsbE_sf"/>
</dbReference>
<dbReference type="Pfam" id="PF00578">
    <property type="entry name" value="AhpC-TSA"/>
    <property type="match status" value="1"/>
</dbReference>
<dbReference type="InterPro" id="IPR013766">
    <property type="entry name" value="Thioredoxin_domain"/>
</dbReference>
<sequence>MKRFLAIGILLGLIGYTVYTQVWVNHKEEAVNSSVDAQTNPFNPNEKIGTVINKGDLLNKVAPDFTLETLTGEKVTLSELKGKKVFINFWASWCPPCRDEMPEIQHFFEQHPDVVVLAVDLRNTEKSDEAVEKYITENEYSFPVLLDRTGQVGESYKVLTLPTSYFINTKGEVQYKFIGPLTLEKMKELANTLN</sequence>
<evidence type="ECO:0000313" key="4">
    <source>
        <dbReference type="Proteomes" id="UP000481043"/>
    </source>
</evidence>
<dbReference type="PROSITE" id="PS00194">
    <property type="entry name" value="THIOREDOXIN_1"/>
    <property type="match status" value="1"/>
</dbReference>
<comment type="caution">
    <text evidence="3">The sequence shown here is derived from an EMBL/GenBank/DDBJ whole genome shotgun (WGS) entry which is preliminary data.</text>
</comment>
<reference evidence="3 4" key="1">
    <citation type="submission" date="2020-02" db="EMBL/GenBank/DDBJ databases">
        <title>Bacillus aquiflavi sp. nov., isolated from yellow water of strong flavor Chinese baijiu in Yibin region of China.</title>
        <authorList>
            <person name="Xie J."/>
        </authorList>
    </citation>
    <scope>NUCLEOTIDE SEQUENCE [LARGE SCALE GENOMIC DNA]</scope>
    <source>
        <strain evidence="3 4">SA4</strain>
    </source>
</reference>
<dbReference type="SUPFAM" id="SSF52833">
    <property type="entry name" value="Thioredoxin-like"/>
    <property type="match status" value="1"/>
</dbReference>
<dbReference type="RefSeq" id="WP_163181232.1">
    <property type="nucleotide sequence ID" value="NZ_JAAIWM010000008.1"/>
</dbReference>
<dbReference type="PANTHER" id="PTHR42852:SF13">
    <property type="entry name" value="PROTEIN DIPZ"/>
    <property type="match status" value="1"/>
</dbReference>
<proteinExistence type="predicted"/>
<dbReference type="AlphaFoldDB" id="A0A6M0QAY6"/>
<dbReference type="CDD" id="cd02966">
    <property type="entry name" value="TlpA_like_family"/>
    <property type="match status" value="1"/>
</dbReference>
<gene>
    <name evidence="3" type="ORF">G4D63_17740</name>
</gene>
<dbReference type="InterPro" id="IPR017937">
    <property type="entry name" value="Thioredoxin_CS"/>
</dbReference>
<protein>
    <submittedName>
        <fullName evidence="3">TlpA family protein disulfide reductase</fullName>
    </submittedName>
</protein>
<keyword evidence="1" id="KW-1015">Disulfide bond</keyword>
<dbReference type="PROSITE" id="PS51352">
    <property type="entry name" value="THIOREDOXIN_2"/>
    <property type="match status" value="1"/>
</dbReference>
<accession>A0A6M0QAY6</accession>
<dbReference type="PANTHER" id="PTHR42852">
    <property type="entry name" value="THIOL:DISULFIDE INTERCHANGE PROTEIN DSBE"/>
    <property type="match status" value="1"/>
</dbReference>
<feature type="domain" description="Thioredoxin" evidence="2">
    <location>
        <begin position="56"/>
        <end position="194"/>
    </location>
</feature>
<dbReference type="Gene3D" id="3.40.30.10">
    <property type="entry name" value="Glutaredoxin"/>
    <property type="match status" value="1"/>
</dbReference>